<comment type="caution">
    <text evidence="1">The sequence shown here is derived from an EMBL/GenBank/DDBJ whole genome shotgun (WGS) entry which is preliminary data.</text>
</comment>
<name>A0AAD4LPR0_9AGAM</name>
<evidence type="ECO:0000313" key="2">
    <source>
        <dbReference type="Proteomes" id="UP001201163"/>
    </source>
</evidence>
<dbReference type="AlphaFoldDB" id="A0AAD4LPR0"/>
<sequence>MIPVESQADFPFTLTNSDRKAGQPIEPVMLYLTVIVSPNTSSHLVLPISTPRSTEVVDFPTGEATRPSMTQVSTNTIRSAVATGSVTCSPPTSRLPNDINTPMPPVADRRAGASPAKNALLDADEAMTTINVSSTLEGALERIKWVMDTVSLVAEVRAMSFLLILHKIEVRPQLHPYAKMAYGLLFAIPKTLVEQFQRDDNIRTLLGAMHDAFDFTNREDRFKTIERVPRQAQILTLMLQHVCNCCDFIQSYAKNSQLWKRILKNTGSQVDKKIEDFRSTLLELHKASILG</sequence>
<organism evidence="1 2">
    <name type="scientific">Lactarius akahatsu</name>
    <dbReference type="NCBI Taxonomy" id="416441"/>
    <lineage>
        <taxon>Eukaryota</taxon>
        <taxon>Fungi</taxon>
        <taxon>Dikarya</taxon>
        <taxon>Basidiomycota</taxon>
        <taxon>Agaricomycotina</taxon>
        <taxon>Agaricomycetes</taxon>
        <taxon>Russulales</taxon>
        <taxon>Russulaceae</taxon>
        <taxon>Lactarius</taxon>
    </lineage>
</organism>
<protein>
    <submittedName>
        <fullName evidence="1">Uncharacterized protein</fullName>
    </submittedName>
</protein>
<evidence type="ECO:0000313" key="1">
    <source>
        <dbReference type="EMBL" id="KAH9000384.1"/>
    </source>
</evidence>
<dbReference type="EMBL" id="JAKELL010000002">
    <property type="protein sequence ID" value="KAH9000384.1"/>
    <property type="molecule type" value="Genomic_DNA"/>
</dbReference>
<dbReference type="Proteomes" id="UP001201163">
    <property type="component" value="Unassembled WGS sequence"/>
</dbReference>
<keyword evidence="2" id="KW-1185">Reference proteome</keyword>
<reference evidence="1" key="1">
    <citation type="submission" date="2022-01" db="EMBL/GenBank/DDBJ databases">
        <title>Comparative genomics reveals a dynamic genome evolution in the ectomycorrhizal milk-cap (Lactarius) mushrooms.</title>
        <authorList>
            <consortium name="DOE Joint Genome Institute"/>
            <person name="Lebreton A."/>
            <person name="Tang N."/>
            <person name="Kuo A."/>
            <person name="LaButti K."/>
            <person name="Drula E."/>
            <person name="Barry K."/>
            <person name="Clum A."/>
            <person name="Lipzen A."/>
            <person name="Mousain D."/>
            <person name="Ng V."/>
            <person name="Wang R."/>
            <person name="Wang X."/>
            <person name="Dai Y."/>
            <person name="Henrissat B."/>
            <person name="Grigoriev I.V."/>
            <person name="Guerin-Laguette A."/>
            <person name="Yu F."/>
            <person name="Martin F.M."/>
        </authorList>
    </citation>
    <scope>NUCLEOTIDE SEQUENCE</scope>
    <source>
        <strain evidence="1">QP</strain>
    </source>
</reference>
<accession>A0AAD4LPR0</accession>
<gene>
    <name evidence="1" type="ORF">EDB92DRAFT_497310</name>
</gene>
<proteinExistence type="predicted"/>